<comment type="caution">
    <text evidence="2">The sequence shown here is derived from an EMBL/GenBank/DDBJ whole genome shotgun (WGS) entry which is preliminary data.</text>
</comment>
<sequence length="437" mass="49335">MDPSEYISSPLDSGAASQHEGPFYVVPPRALEIKTETTNNSLKLQPLMSFGGACDLVVELVNSECGAQYLVSSSVLQLVSEVWAKLVRPRGFADLTKVKIDGIEYPLLNLEDDDVECLTFLFKIFHFQQDDVPKVLTYPQLRKMAIVCDKYNCWSALKLWKEVWFNNLIRAAESPGYEDWLFIATQGSYTHPKIDALKLSLFQESGSLSSCKSYFIRHRDPESYTVSCEILPQAIINSIMSKRDLAVNDIIKRLREFTAMVSNVCQDHTDEETLCRDKNCRNIALGSLCESIKRMELWPLVQGSDSTPRTWHGSLRQLIDKVRSLKMTTIIPAPLSESRREQPNSSIAVVTPDPPGIAPESSLRKKRSRSSSCWIATTHPEIMERFKPEISGQRHECTMYDGPAFIGVNYENRPCETAFKLGGLFLDTQKAYCPDAL</sequence>
<evidence type="ECO:0008006" key="4">
    <source>
        <dbReference type="Google" id="ProtNLM"/>
    </source>
</evidence>
<keyword evidence="3" id="KW-1185">Reference proteome</keyword>
<dbReference type="AlphaFoldDB" id="A0AAV9U6A7"/>
<reference evidence="2 3" key="1">
    <citation type="submission" date="2019-10" db="EMBL/GenBank/DDBJ databases">
        <authorList>
            <person name="Palmer J.M."/>
        </authorList>
    </citation>
    <scope>NUCLEOTIDE SEQUENCE [LARGE SCALE GENOMIC DNA]</scope>
    <source>
        <strain evidence="2 3">TWF730</strain>
    </source>
</reference>
<dbReference type="EMBL" id="JAVHNS010000015">
    <property type="protein sequence ID" value="KAK6334446.1"/>
    <property type="molecule type" value="Genomic_DNA"/>
</dbReference>
<name>A0AAV9U6A7_9PEZI</name>
<evidence type="ECO:0000313" key="3">
    <source>
        <dbReference type="Proteomes" id="UP001373714"/>
    </source>
</evidence>
<accession>A0AAV9U6A7</accession>
<dbReference type="Proteomes" id="UP001373714">
    <property type="component" value="Unassembled WGS sequence"/>
</dbReference>
<evidence type="ECO:0000313" key="2">
    <source>
        <dbReference type="EMBL" id="KAK6334446.1"/>
    </source>
</evidence>
<feature type="region of interest" description="Disordered" evidence="1">
    <location>
        <begin position="1"/>
        <end position="20"/>
    </location>
</feature>
<proteinExistence type="predicted"/>
<evidence type="ECO:0000256" key="1">
    <source>
        <dbReference type="SAM" id="MobiDB-lite"/>
    </source>
</evidence>
<gene>
    <name evidence="2" type="ORF">TWF730_003661</name>
</gene>
<feature type="region of interest" description="Disordered" evidence="1">
    <location>
        <begin position="337"/>
        <end position="365"/>
    </location>
</feature>
<feature type="compositionally biased region" description="Polar residues" evidence="1">
    <location>
        <begin position="1"/>
        <end position="11"/>
    </location>
</feature>
<organism evidence="2 3">
    <name type="scientific">Orbilia blumenaviensis</name>
    <dbReference type="NCBI Taxonomy" id="1796055"/>
    <lineage>
        <taxon>Eukaryota</taxon>
        <taxon>Fungi</taxon>
        <taxon>Dikarya</taxon>
        <taxon>Ascomycota</taxon>
        <taxon>Pezizomycotina</taxon>
        <taxon>Orbiliomycetes</taxon>
        <taxon>Orbiliales</taxon>
        <taxon>Orbiliaceae</taxon>
        <taxon>Orbilia</taxon>
    </lineage>
</organism>
<protein>
    <recommendedName>
        <fullName evidence="4">BTB domain-containing protein</fullName>
    </recommendedName>
</protein>